<keyword evidence="5" id="KW-0547">Nucleotide-binding</keyword>
<dbReference type="NCBIfam" id="TIGR02578">
    <property type="entry name" value="cas_TM1811_Csm1"/>
    <property type="match status" value="1"/>
</dbReference>
<keyword evidence="8" id="KW-0269">Exonuclease</keyword>
<dbReference type="InterPro" id="IPR054767">
    <property type="entry name" value="Cas10-Cmr2_palm2"/>
</dbReference>
<dbReference type="PROSITE" id="PS50887">
    <property type="entry name" value="GGDEF"/>
    <property type="match status" value="1"/>
</dbReference>
<protein>
    <recommendedName>
        <fullName evidence="2">CRISPR system single-strand-specific deoxyribonuclease Cas10/Csm1 (subtype III-A)</fullName>
    </recommendedName>
    <alternativeName>
        <fullName evidence="11">Cyclic oligoadenylate synthase</fullName>
    </alternativeName>
</protein>
<dbReference type="InterPro" id="IPR013408">
    <property type="entry name" value="Cas10/Csm1"/>
</dbReference>
<dbReference type="GO" id="GO:0004527">
    <property type="term" value="F:exonuclease activity"/>
    <property type="evidence" value="ECO:0007669"/>
    <property type="project" value="UniProtKB-KW"/>
</dbReference>
<dbReference type="EMBL" id="VSSQ01000621">
    <property type="protein sequence ID" value="MPL98665.1"/>
    <property type="molecule type" value="Genomic_DNA"/>
</dbReference>
<dbReference type="InterPro" id="IPR052117">
    <property type="entry name" value="Cas10/Csm1_subtype-III-A"/>
</dbReference>
<comment type="caution">
    <text evidence="13">The sequence shown here is derived from an EMBL/GenBank/DDBJ whole genome shotgun (WGS) entry which is preliminary data.</text>
</comment>
<dbReference type="AlphaFoldDB" id="A0A644W4J2"/>
<dbReference type="GO" id="GO:0005524">
    <property type="term" value="F:ATP binding"/>
    <property type="evidence" value="ECO:0007669"/>
    <property type="project" value="UniProtKB-KW"/>
</dbReference>
<accession>A0A644W4J2</accession>
<organism evidence="13">
    <name type="scientific">bioreactor metagenome</name>
    <dbReference type="NCBI Taxonomy" id="1076179"/>
    <lineage>
        <taxon>unclassified sequences</taxon>
        <taxon>metagenomes</taxon>
        <taxon>ecological metagenomes</taxon>
    </lineage>
</organism>
<comment type="similarity">
    <text evidence="1">Belongs to the CRISPR-associated Cas10/Csm1 family.</text>
</comment>
<keyword evidence="10" id="KW-0051">Antiviral defense</keyword>
<proteinExistence type="inferred from homology"/>
<evidence type="ECO:0000256" key="6">
    <source>
        <dbReference type="ARBA" id="ARBA00022759"/>
    </source>
</evidence>
<evidence type="ECO:0000256" key="8">
    <source>
        <dbReference type="ARBA" id="ARBA00022839"/>
    </source>
</evidence>
<evidence type="ECO:0000256" key="1">
    <source>
        <dbReference type="ARBA" id="ARBA00005700"/>
    </source>
</evidence>
<sequence length="782" mass="87311">MEEIRFEEQVLASLFHDLGKIAQRAGAEDCLTPKMDGQLLPLAPGGWYSHKHAWYTHGAILKLKSSLPEGFNAETIARIAAAHHNPSNAAEQLITEGDRISSGADRTLREIETEHKGSYIEQACLSIFSSVRFGDQKSIPETFLELGPLEPDRGYPKPTFRNSRQSYNDIWNGLVKDLDSIHTSDFEAYLAIADSALERWTWNIPSTTIDQPDISLYDHMRTTVAFTSALYRYHEAQGSLENVQAIKSDAVPCFALLTGDLSGIQKYIFDLKSTKYNAKILRSRSFLLRSLSESAIRMICREFKLTSFSCLSVAGGRFTLILPALPDISARVDRIRKLIELEFIHRFDGIIALNLSEPVLASRASLHQGEEGFTKLFSSVMNATYNAKQKKLQKGLAETGQVIHRHYEQIEAALQSEGSICAICGARASVHDSSLCEGCDELIEAGTLLPKSKYLGVFKAQAKKQGLSLLDNEYLQIANSEQVFGNNKLIARIDGFEPGKAYVRLPYTVPMEDGQVKEFEKLAQESRGVPHLAMFKADLDNLGYVFSRGLGKQLSASRYASLSRTLDYFFTVMVRHYIESDHRFKDIYTVFSGGDDLCVIGPWNAIIDFSIEFHQRFELFTGSNPWLSVSGGISIVGKGLPVGRMAEEAEAELEKAKNYPERKKPKKNAISLFGIPSQWNHFEGLIADGKTLLKELEEGGVSHSAVYTLLEDSHRAESFMKGDIGPHNALWKSHFEYALRRSKASENAKMLLKKYSVDPAKMIQARIPASIALYSTRIGGFR</sequence>
<keyword evidence="3" id="KW-0808">Transferase</keyword>
<keyword evidence="4" id="KW-0540">Nuclease</keyword>
<dbReference type="InterPro" id="IPR000160">
    <property type="entry name" value="GGDEF_dom"/>
</dbReference>
<evidence type="ECO:0000256" key="7">
    <source>
        <dbReference type="ARBA" id="ARBA00022801"/>
    </source>
</evidence>
<keyword evidence="6" id="KW-0255">Endonuclease</keyword>
<evidence type="ECO:0000256" key="5">
    <source>
        <dbReference type="ARBA" id="ARBA00022741"/>
    </source>
</evidence>
<dbReference type="GO" id="GO:0004519">
    <property type="term" value="F:endonuclease activity"/>
    <property type="evidence" value="ECO:0007669"/>
    <property type="project" value="UniProtKB-KW"/>
</dbReference>
<evidence type="ECO:0000256" key="9">
    <source>
        <dbReference type="ARBA" id="ARBA00022840"/>
    </source>
</evidence>
<dbReference type="InterPro" id="IPR043128">
    <property type="entry name" value="Rev_trsase/Diguanyl_cyclase"/>
</dbReference>
<name>A0A644W4J2_9ZZZZ</name>
<dbReference type="GO" id="GO:0051607">
    <property type="term" value="P:defense response to virus"/>
    <property type="evidence" value="ECO:0007669"/>
    <property type="project" value="UniProtKB-KW"/>
</dbReference>
<feature type="domain" description="GGDEF" evidence="12">
    <location>
        <begin position="530"/>
        <end position="675"/>
    </location>
</feature>
<keyword evidence="7" id="KW-0378">Hydrolase</keyword>
<dbReference type="PANTHER" id="PTHR36528:SF1">
    <property type="entry name" value="CRISPR SYSTEM SINGLE-STRAND-SPECIFIC DEOXYRIBONUCLEASE CAS10_CSM1 (SUBTYPE III-A)"/>
    <property type="match status" value="1"/>
</dbReference>
<evidence type="ECO:0000313" key="13">
    <source>
        <dbReference type="EMBL" id="MPL98665.1"/>
    </source>
</evidence>
<evidence type="ECO:0000256" key="10">
    <source>
        <dbReference type="ARBA" id="ARBA00023118"/>
    </source>
</evidence>
<evidence type="ECO:0000256" key="2">
    <source>
        <dbReference type="ARBA" id="ARBA00014333"/>
    </source>
</evidence>
<dbReference type="InterPro" id="IPR041062">
    <property type="entry name" value="Csm1_B"/>
</dbReference>
<evidence type="ECO:0000259" key="12">
    <source>
        <dbReference type="PROSITE" id="PS50887"/>
    </source>
</evidence>
<evidence type="ECO:0000256" key="3">
    <source>
        <dbReference type="ARBA" id="ARBA00022679"/>
    </source>
</evidence>
<dbReference type="Pfam" id="PF18211">
    <property type="entry name" value="Csm1_B"/>
    <property type="match status" value="1"/>
</dbReference>
<dbReference type="Gene3D" id="3.30.70.270">
    <property type="match status" value="1"/>
</dbReference>
<dbReference type="PANTHER" id="PTHR36528">
    <property type="entry name" value="CRISPR SYSTEM SINGLE-STRAND-SPECIFIC DEOXYRIBONUCLEASE CAS10/CSM1 (SUBTYPE III-A)"/>
    <property type="match status" value="1"/>
</dbReference>
<evidence type="ECO:0000256" key="4">
    <source>
        <dbReference type="ARBA" id="ARBA00022722"/>
    </source>
</evidence>
<gene>
    <name evidence="13" type="ORF">SDC9_44872</name>
</gene>
<keyword evidence="9" id="KW-0067">ATP-binding</keyword>
<dbReference type="Pfam" id="PF22335">
    <property type="entry name" value="Cas10-Cmr2_palm2"/>
    <property type="match status" value="1"/>
</dbReference>
<reference evidence="13" key="1">
    <citation type="submission" date="2019-08" db="EMBL/GenBank/DDBJ databases">
        <authorList>
            <person name="Kucharzyk K."/>
            <person name="Murdoch R.W."/>
            <person name="Higgins S."/>
            <person name="Loffler F."/>
        </authorList>
    </citation>
    <scope>NUCLEOTIDE SEQUENCE</scope>
</reference>
<dbReference type="GO" id="GO:0016740">
    <property type="term" value="F:transferase activity"/>
    <property type="evidence" value="ECO:0007669"/>
    <property type="project" value="UniProtKB-KW"/>
</dbReference>
<evidence type="ECO:0000256" key="11">
    <source>
        <dbReference type="ARBA" id="ARBA00032922"/>
    </source>
</evidence>